<dbReference type="Proteomes" id="UP001519887">
    <property type="component" value="Unassembled WGS sequence"/>
</dbReference>
<dbReference type="SUPFAM" id="SSF55073">
    <property type="entry name" value="Nucleotide cyclase"/>
    <property type="match status" value="1"/>
</dbReference>
<dbReference type="PROSITE" id="PS50887">
    <property type="entry name" value="GGDEF"/>
    <property type="match status" value="1"/>
</dbReference>
<organism evidence="3 4">
    <name type="scientific">Paenibacillus sepulcri</name>
    <dbReference type="NCBI Taxonomy" id="359917"/>
    <lineage>
        <taxon>Bacteria</taxon>
        <taxon>Bacillati</taxon>
        <taxon>Bacillota</taxon>
        <taxon>Bacilli</taxon>
        <taxon>Bacillales</taxon>
        <taxon>Paenibacillaceae</taxon>
        <taxon>Paenibacillus</taxon>
    </lineage>
</organism>
<comment type="caution">
    <text evidence="3">The sequence shown here is derived from an EMBL/GenBank/DDBJ whole genome shotgun (WGS) entry which is preliminary data.</text>
</comment>
<evidence type="ECO:0000313" key="3">
    <source>
        <dbReference type="EMBL" id="MBW7462115.1"/>
    </source>
</evidence>
<dbReference type="EMBL" id="JAHZIK010003596">
    <property type="protein sequence ID" value="MBW7462115.1"/>
    <property type="molecule type" value="Genomic_DNA"/>
</dbReference>
<dbReference type="PANTHER" id="PTHR46663">
    <property type="entry name" value="DIGUANYLATE CYCLASE DGCT-RELATED"/>
    <property type="match status" value="1"/>
</dbReference>
<evidence type="ECO:0000259" key="2">
    <source>
        <dbReference type="PROSITE" id="PS50887"/>
    </source>
</evidence>
<dbReference type="Gene3D" id="3.30.70.270">
    <property type="match status" value="1"/>
</dbReference>
<dbReference type="Pfam" id="PF00990">
    <property type="entry name" value="GGDEF"/>
    <property type="match status" value="1"/>
</dbReference>
<dbReference type="InterPro" id="IPR052163">
    <property type="entry name" value="DGC-Regulatory_Protein"/>
</dbReference>
<dbReference type="InterPro" id="IPR000160">
    <property type="entry name" value="GGDEF_dom"/>
</dbReference>
<dbReference type="PANTHER" id="PTHR46663:SF4">
    <property type="entry name" value="DIGUANYLATE CYCLASE DGCT-RELATED"/>
    <property type="match status" value="1"/>
</dbReference>
<name>A0ABS7CMC7_9BACL</name>
<evidence type="ECO:0000259" key="1">
    <source>
        <dbReference type="PROSITE" id="PS50113"/>
    </source>
</evidence>
<feature type="domain" description="PAC" evidence="1">
    <location>
        <begin position="1"/>
        <end position="48"/>
    </location>
</feature>
<dbReference type="InterPro" id="IPR000700">
    <property type="entry name" value="PAS-assoc_C"/>
</dbReference>
<gene>
    <name evidence="3" type="ORF">K0U00_49510</name>
</gene>
<feature type="non-terminal residue" evidence="3">
    <location>
        <position position="124"/>
    </location>
</feature>
<dbReference type="NCBIfam" id="TIGR00254">
    <property type="entry name" value="GGDEF"/>
    <property type="match status" value="1"/>
</dbReference>
<dbReference type="InterPro" id="IPR029787">
    <property type="entry name" value="Nucleotide_cyclase"/>
</dbReference>
<keyword evidence="4" id="KW-1185">Reference proteome</keyword>
<dbReference type="InterPro" id="IPR043128">
    <property type="entry name" value="Rev_trsase/Diguanyl_cyclase"/>
</dbReference>
<reference evidence="3 4" key="1">
    <citation type="submission" date="2021-07" db="EMBL/GenBank/DDBJ databases">
        <title>Paenibacillus radiodurans sp. nov., isolated from the southeastern edge of Tengger Desert.</title>
        <authorList>
            <person name="Zhang G."/>
        </authorList>
    </citation>
    <scope>NUCLEOTIDE SEQUENCE [LARGE SCALE GENOMIC DNA]</scope>
    <source>
        <strain evidence="3 4">CCM 7311</strain>
    </source>
</reference>
<dbReference type="CDD" id="cd01949">
    <property type="entry name" value="GGDEF"/>
    <property type="match status" value="1"/>
</dbReference>
<protein>
    <submittedName>
        <fullName evidence="3">GGDEF domain-containing protein</fullName>
    </submittedName>
</protein>
<sequence length="124" mass="14344">SIRTEDGTTAYYQIRSSVVRSRGGERAGSLLMLIDVTEQRLLQDQLKQLAYYDGLTRIYNRTHFIQQSKEILLQAHLQDQPASFILFDIDHFKQVNDTYGHETGDQVIVHMVTVCRQVITQDML</sequence>
<proteinExistence type="predicted"/>
<feature type="domain" description="GGDEF" evidence="2">
    <location>
        <begin position="80"/>
        <end position="124"/>
    </location>
</feature>
<evidence type="ECO:0000313" key="4">
    <source>
        <dbReference type="Proteomes" id="UP001519887"/>
    </source>
</evidence>
<dbReference type="InterPro" id="IPR035965">
    <property type="entry name" value="PAS-like_dom_sf"/>
</dbReference>
<dbReference type="PROSITE" id="PS50113">
    <property type="entry name" value="PAC"/>
    <property type="match status" value="1"/>
</dbReference>
<feature type="non-terminal residue" evidence="3">
    <location>
        <position position="1"/>
    </location>
</feature>
<dbReference type="SUPFAM" id="SSF55785">
    <property type="entry name" value="PYP-like sensor domain (PAS domain)"/>
    <property type="match status" value="1"/>
</dbReference>
<accession>A0ABS7CMC7</accession>
<dbReference type="Gene3D" id="3.30.450.20">
    <property type="entry name" value="PAS domain"/>
    <property type="match status" value="1"/>
</dbReference>